<sequence>MQGIKKQHLPFKTCPVCSRPFSWRKKWERDWDKIIYCSEKCRRNK</sequence>
<protein>
    <submittedName>
        <fullName evidence="1">DUF2256 domain-containing protein</fullName>
    </submittedName>
</protein>
<reference evidence="1 2" key="1">
    <citation type="submission" date="2023-03" db="EMBL/GenBank/DDBJ databases">
        <title>Genome sequencing of Aquirufa.</title>
        <authorList>
            <person name="Pitt A."/>
            <person name="Hahn M.W."/>
        </authorList>
    </citation>
    <scope>NUCLEOTIDE SEQUENCE [LARGE SCALE GENOMIC DNA]</scope>
    <source>
        <strain evidence="1 2">WAEICH-18A</strain>
    </source>
</reference>
<dbReference type="Proteomes" id="UP001321344">
    <property type="component" value="Unassembled WGS sequence"/>
</dbReference>
<dbReference type="Pfam" id="PF10013">
    <property type="entry name" value="DUF2256"/>
    <property type="match status" value="1"/>
</dbReference>
<dbReference type="EMBL" id="JARJOW010000007">
    <property type="protein sequence ID" value="MDF5691322.1"/>
    <property type="molecule type" value="Genomic_DNA"/>
</dbReference>
<dbReference type="RefSeq" id="WP_223142754.1">
    <property type="nucleotide sequence ID" value="NZ_CBCSDE010000002.1"/>
</dbReference>
<evidence type="ECO:0000313" key="2">
    <source>
        <dbReference type="Proteomes" id="UP001321344"/>
    </source>
</evidence>
<dbReference type="PANTHER" id="PTHR37463:SF1">
    <property type="entry name" value="DUF2256 DOMAIN-CONTAINING PROTEIN"/>
    <property type="match status" value="1"/>
</dbReference>
<proteinExistence type="predicted"/>
<organism evidence="1 2">
    <name type="scientific">Aquirufa aurantiipilula</name>
    <dbReference type="NCBI Taxonomy" id="2696561"/>
    <lineage>
        <taxon>Bacteria</taxon>
        <taxon>Pseudomonadati</taxon>
        <taxon>Bacteroidota</taxon>
        <taxon>Cytophagia</taxon>
        <taxon>Cytophagales</taxon>
        <taxon>Flectobacillaceae</taxon>
        <taxon>Aquirufa</taxon>
    </lineage>
</organism>
<name>A0ABT6BLH4_9BACT</name>
<evidence type="ECO:0000313" key="1">
    <source>
        <dbReference type="EMBL" id="MDF5691322.1"/>
    </source>
</evidence>
<comment type="caution">
    <text evidence="1">The sequence shown here is derived from an EMBL/GenBank/DDBJ whole genome shotgun (WGS) entry which is preliminary data.</text>
</comment>
<gene>
    <name evidence="1" type="ORF">PQG43_10635</name>
</gene>
<accession>A0ABT6BLH4</accession>
<keyword evidence="2" id="KW-1185">Reference proteome</keyword>
<dbReference type="InterPro" id="IPR017136">
    <property type="entry name" value="UCP037205"/>
</dbReference>
<dbReference type="PANTHER" id="PTHR37463">
    <property type="entry name" value="GSL3115 PROTEIN"/>
    <property type="match status" value="1"/>
</dbReference>
<dbReference type="PIRSF" id="PIRSF037205">
    <property type="entry name" value="UCP037205"/>
    <property type="match status" value="1"/>
</dbReference>